<dbReference type="Gene3D" id="6.10.250.2430">
    <property type="match status" value="1"/>
</dbReference>
<evidence type="ECO:0000256" key="3">
    <source>
        <dbReference type="ARBA" id="ARBA00023125"/>
    </source>
</evidence>
<dbReference type="Pfam" id="PF02045">
    <property type="entry name" value="CBFB_NFYA"/>
    <property type="match status" value="1"/>
</dbReference>
<feature type="compositionally biased region" description="Polar residues" evidence="9">
    <location>
        <begin position="229"/>
        <end position="239"/>
    </location>
</feature>
<accession>A0A484L4U9</accession>
<feature type="compositionally biased region" description="Low complexity" evidence="9">
    <location>
        <begin position="241"/>
        <end position="250"/>
    </location>
</feature>
<protein>
    <recommendedName>
        <fullName evidence="8">Nuclear transcription factor Y subunit</fullName>
    </recommendedName>
</protein>
<dbReference type="GO" id="GO:0003700">
    <property type="term" value="F:DNA-binding transcription factor activity"/>
    <property type="evidence" value="ECO:0007669"/>
    <property type="project" value="UniProtKB-UniRule"/>
</dbReference>
<feature type="region of interest" description="Disordered" evidence="9">
    <location>
        <begin position="201"/>
        <end position="268"/>
    </location>
</feature>
<comment type="similarity">
    <text evidence="8">Belongs to the NFYA/HAP2 subunit family.</text>
</comment>
<evidence type="ECO:0000256" key="1">
    <source>
        <dbReference type="ARBA" id="ARBA00004123"/>
    </source>
</evidence>
<evidence type="ECO:0000256" key="6">
    <source>
        <dbReference type="ARBA" id="ARBA00023242"/>
    </source>
</evidence>
<dbReference type="GO" id="GO:0016602">
    <property type="term" value="C:CCAAT-binding factor complex"/>
    <property type="evidence" value="ECO:0007669"/>
    <property type="project" value="InterPro"/>
</dbReference>
<evidence type="ECO:0000256" key="7">
    <source>
        <dbReference type="ARBA" id="ARBA00025911"/>
    </source>
</evidence>
<sequence length="292" mass="31457">MLPTPKAANPVEANPHNIAQPSNEPWWKSSAGLNCVMQQQVDDASDSSSSSLEQSVEDQSQSDVGVNHEGDNANDKSEKTAPSGQEGNREQANQRVAPLVPGGSEEPLAQPPQQLELVGHSIACAPTPYLNPYFGQMVAAYGQPLVPAPEMVDMSHMRMPLPLEMTQEPVYVNAKQYHGILRRRESRAKAELQKKLIKVRKPYLHESRHQHALRRARGTGGRFVKKSDSPANASSSDQAGCSAPLSRCSLSPPPSSSSPEAPQLQYGRALSCARESKYGVRSTKSSGGGSAL</sequence>
<comment type="subcellular location">
    <subcellularLocation>
        <location evidence="1 8">Nucleus</location>
    </subcellularLocation>
</comment>
<dbReference type="AlphaFoldDB" id="A0A484L4U9"/>
<feature type="compositionally biased region" description="Polar residues" evidence="9">
    <location>
        <begin position="80"/>
        <end position="92"/>
    </location>
</feature>
<evidence type="ECO:0000313" key="11">
    <source>
        <dbReference type="Proteomes" id="UP000595140"/>
    </source>
</evidence>
<dbReference type="Proteomes" id="UP000595140">
    <property type="component" value="Unassembled WGS sequence"/>
</dbReference>
<proteinExistence type="inferred from homology"/>
<comment type="function">
    <text evidence="8">Component of the sequence-specific heterotrimeric transcription factor (NF-Y) which specifically recognizes a 5'-CCAAT-3' box motif found in the promoters of its target genes.</text>
</comment>
<dbReference type="OrthoDB" id="1097733at2759"/>
<dbReference type="SMART" id="SM00521">
    <property type="entry name" value="CBF"/>
    <property type="match status" value="1"/>
</dbReference>
<evidence type="ECO:0000256" key="9">
    <source>
        <dbReference type="SAM" id="MobiDB-lite"/>
    </source>
</evidence>
<keyword evidence="4" id="KW-0010">Activator</keyword>
<dbReference type="PROSITE" id="PS51152">
    <property type="entry name" value="NFYA_HAP2_2"/>
    <property type="match status" value="1"/>
</dbReference>
<keyword evidence="2 8" id="KW-0805">Transcription regulation</keyword>
<feature type="region of interest" description="Disordered" evidence="9">
    <location>
        <begin position="1"/>
        <end position="92"/>
    </location>
</feature>
<dbReference type="PRINTS" id="PR00616">
    <property type="entry name" value="CCAATSUBUNTB"/>
</dbReference>
<comment type="subunit">
    <text evidence="7">Heterotrimeric transcription factor composed of three components, NF-YA, NF-YB and NF-YC. NF-YB and NF-YC must interact and dimerize for NF-YA association and DNA binding.</text>
</comment>
<dbReference type="EMBL" id="OOIL02001012">
    <property type="protein sequence ID" value="VFQ71335.1"/>
    <property type="molecule type" value="Genomic_DNA"/>
</dbReference>
<feature type="compositionally biased region" description="Basic and acidic residues" evidence="9">
    <location>
        <begin position="66"/>
        <end position="79"/>
    </location>
</feature>
<evidence type="ECO:0000256" key="4">
    <source>
        <dbReference type="ARBA" id="ARBA00023159"/>
    </source>
</evidence>
<organism evidence="10 11">
    <name type="scientific">Cuscuta campestris</name>
    <dbReference type="NCBI Taxonomy" id="132261"/>
    <lineage>
        <taxon>Eukaryota</taxon>
        <taxon>Viridiplantae</taxon>
        <taxon>Streptophyta</taxon>
        <taxon>Embryophyta</taxon>
        <taxon>Tracheophyta</taxon>
        <taxon>Spermatophyta</taxon>
        <taxon>Magnoliopsida</taxon>
        <taxon>eudicotyledons</taxon>
        <taxon>Gunneridae</taxon>
        <taxon>Pentapetalae</taxon>
        <taxon>asterids</taxon>
        <taxon>lamiids</taxon>
        <taxon>Solanales</taxon>
        <taxon>Convolvulaceae</taxon>
        <taxon>Cuscuteae</taxon>
        <taxon>Cuscuta</taxon>
        <taxon>Cuscuta subgen. Grammica</taxon>
        <taxon>Cuscuta sect. Cleistogrammica</taxon>
    </lineage>
</organism>
<dbReference type="PROSITE" id="PS00686">
    <property type="entry name" value="NFYA_HAP2_1"/>
    <property type="match status" value="1"/>
</dbReference>
<reference evidence="10 11" key="1">
    <citation type="submission" date="2018-04" db="EMBL/GenBank/DDBJ databases">
        <authorList>
            <person name="Vogel A."/>
        </authorList>
    </citation>
    <scope>NUCLEOTIDE SEQUENCE [LARGE SCALE GENOMIC DNA]</scope>
</reference>
<feature type="compositionally biased region" description="Low complexity" evidence="9">
    <location>
        <begin position="38"/>
        <end position="64"/>
    </location>
</feature>
<dbReference type="InterPro" id="IPR018362">
    <property type="entry name" value="CCAAT-binding_factor_CS"/>
</dbReference>
<evidence type="ECO:0000256" key="5">
    <source>
        <dbReference type="ARBA" id="ARBA00023163"/>
    </source>
</evidence>
<dbReference type="InterPro" id="IPR001289">
    <property type="entry name" value="NFYA"/>
</dbReference>
<evidence type="ECO:0000256" key="8">
    <source>
        <dbReference type="RuleBase" id="RU367155"/>
    </source>
</evidence>
<keyword evidence="11" id="KW-1185">Reference proteome</keyword>
<name>A0A484L4U9_9ASTE</name>
<dbReference type="GO" id="GO:0003677">
    <property type="term" value="F:DNA binding"/>
    <property type="evidence" value="ECO:0007669"/>
    <property type="project" value="UniProtKB-KW"/>
</dbReference>
<evidence type="ECO:0000256" key="2">
    <source>
        <dbReference type="ARBA" id="ARBA00023015"/>
    </source>
</evidence>
<keyword evidence="5 8" id="KW-0804">Transcription</keyword>
<evidence type="ECO:0000313" key="10">
    <source>
        <dbReference type="EMBL" id="VFQ71335.1"/>
    </source>
</evidence>
<dbReference type="PANTHER" id="PTHR12632">
    <property type="entry name" value="TRANSCRIPTION FACTOR NF-Y ALPHA-RELATED"/>
    <property type="match status" value="1"/>
</dbReference>
<gene>
    <name evidence="10" type="ORF">CCAM_LOCUS13111</name>
</gene>
<keyword evidence="6 8" id="KW-0539">Nucleus</keyword>
<keyword evidence="3 8" id="KW-0238">DNA-binding</keyword>